<proteinExistence type="inferred from homology"/>
<evidence type="ECO:0000256" key="9">
    <source>
        <dbReference type="ARBA" id="ARBA00023136"/>
    </source>
</evidence>
<evidence type="ECO:0000256" key="12">
    <source>
        <dbReference type="RuleBase" id="RU000483"/>
    </source>
</evidence>
<evidence type="ECO:0000256" key="7">
    <source>
        <dbReference type="ARBA" id="ARBA00022989"/>
    </source>
</evidence>
<feature type="transmembrane region" description="Helical" evidence="11">
    <location>
        <begin position="247"/>
        <end position="265"/>
    </location>
</feature>
<keyword evidence="14" id="KW-1185">Reference proteome</keyword>
<dbReference type="NCBIfam" id="TIGR01131">
    <property type="entry name" value="ATP_synt_6_or_A"/>
    <property type="match status" value="1"/>
</dbReference>
<reference evidence="13 14" key="2">
    <citation type="journal article" date="2011" name="Stand. Genomic Sci.">
        <title>Complete genome sequence of Isosphaera pallida type strain (IS1B).</title>
        <authorList>
            <consortium name="US DOE Joint Genome Institute (JGI-PGF)"/>
            <person name="Goker M."/>
            <person name="Cleland D."/>
            <person name="Saunders E."/>
            <person name="Lapidus A."/>
            <person name="Nolan M."/>
            <person name="Lucas S."/>
            <person name="Hammon N."/>
            <person name="Deshpande S."/>
            <person name="Cheng J.F."/>
            <person name="Tapia R."/>
            <person name="Han C."/>
            <person name="Goodwin L."/>
            <person name="Pitluck S."/>
            <person name="Liolios K."/>
            <person name="Pagani I."/>
            <person name="Ivanova N."/>
            <person name="Mavromatis K."/>
            <person name="Pati A."/>
            <person name="Chen A."/>
            <person name="Palaniappan K."/>
            <person name="Land M."/>
            <person name="Hauser L."/>
            <person name="Chang Y.J."/>
            <person name="Jeffries C.D."/>
            <person name="Detter J.C."/>
            <person name="Beck B."/>
            <person name="Woyke T."/>
            <person name="Bristow J."/>
            <person name="Eisen J.A."/>
            <person name="Markowitz V."/>
            <person name="Hugenholtz P."/>
            <person name="Kyrpides N.C."/>
            <person name="Klenk H.P."/>
        </authorList>
    </citation>
    <scope>NUCLEOTIDE SEQUENCE [LARGE SCALE GENOMIC DNA]</scope>
    <source>
        <strain evidence="14">ATCC 43644 / DSM 9630 / IS1B</strain>
    </source>
</reference>
<keyword evidence="11" id="KW-0997">Cell inner membrane</keyword>
<dbReference type="GO" id="GO:0046933">
    <property type="term" value="F:proton-transporting ATP synthase activity, rotational mechanism"/>
    <property type="evidence" value="ECO:0007669"/>
    <property type="project" value="UniProtKB-UniRule"/>
</dbReference>
<keyword evidence="10 11" id="KW-0066">ATP synthesis</keyword>
<dbReference type="OrthoDB" id="9809130at2"/>
<comment type="subunit">
    <text evidence="11">F-type ATPases have 2 components, CF(1) - the catalytic core - and CF(0) - the membrane proton channel. CF(1) has five subunits: alpha(3), beta(3), gamma(1), delta(1), epsilon(1). CF(0) has three main subunits: a(1), b(2) and c(9-12). The alpha and beta chains form an alternating ring which encloses part of the gamma chain. CF(1) is attached to CF(0) by a central stalk formed by the gamma and epsilon chains, while a peripheral stalk is formed by the delta and b chains.</text>
</comment>
<dbReference type="PANTHER" id="PTHR11410">
    <property type="entry name" value="ATP SYNTHASE SUBUNIT A"/>
    <property type="match status" value="1"/>
</dbReference>
<accession>E8R032</accession>
<dbReference type="HAMAP" id="MF_01393">
    <property type="entry name" value="ATP_synth_a_bact"/>
    <property type="match status" value="1"/>
</dbReference>
<dbReference type="Gene3D" id="1.20.120.220">
    <property type="entry name" value="ATP synthase, F0 complex, subunit A"/>
    <property type="match status" value="1"/>
</dbReference>
<dbReference type="STRING" id="575540.Isop_0557"/>
<dbReference type="RefSeq" id="WP_013563439.1">
    <property type="nucleotide sequence ID" value="NC_014962.1"/>
</dbReference>
<feature type="transmembrane region" description="Helical" evidence="11">
    <location>
        <begin position="128"/>
        <end position="146"/>
    </location>
</feature>
<dbReference type="CDD" id="cd00310">
    <property type="entry name" value="ATP-synt_Fo_a_6"/>
    <property type="match status" value="1"/>
</dbReference>
<comment type="similarity">
    <text evidence="2 11 12">Belongs to the ATPase A chain family.</text>
</comment>
<protein>
    <recommendedName>
        <fullName evidence="11 12">ATP synthase subunit a</fullName>
    </recommendedName>
    <alternativeName>
        <fullName evidence="11">ATP synthase F0 sector subunit a</fullName>
    </alternativeName>
    <alternativeName>
        <fullName evidence="11">F-ATPase subunit 6</fullName>
    </alternativeName>
</protein>
<evidence type="ECO:0000256" key="8">
    <source>
        <dbReference type="ARBA" id="ARBA00023065"/>
    </source>
</evidence>
<keyword evidence="5 11" id="KW-0812">Transmembrane</keyword>
<evidence type="ECO:0000256" key="2">
    <source>
        <dbReference type="ARBA" id="ARBA00006810"/>
    </source>
</evidence>
<dbReference type="eggNOG" id="COG0356">
    <property type="taxonomic scope" value="Bacteria"/>
</dbReference>
<organism evidence="13 14">
    <name type="scientific">Isosphaera pallida (strain ATCC 43644 / DSM 9630 / IS1B)</name>
    <dbReference type="NCBI Taxonomy" id="575540"/>
    <lineage>
        <taxon>Bacteria</taxon>
        <taxon>Pseudomonadati</taxon>
        <taxon>Planctomycetota</taxon>
        <taxon>Planctomycetia</taxon>
        <taxon>Isosphaerales</taxon>
        <taxon>Isosphaeraceae</taxon>
        <taxon>Isosphaera</taxon>
    </lineage>
</organism>
<dbReference type="InterPro" id="IPR045083">
    <property type="entry name" value="ATP_synth_F0_asu_bact/mt"/>
</dbReference>
<dbReference type="GO" id="GO:0005886">
    <property type="term" value="C:plasma membrane"/>
    <property type="evidence" value="ECO:0007669"/>
    <property type="project" value="UniProtKB-SubCell"/>
</dbReference>
<dbReference type="SUPFAM" id="SSF81336">
    <property type="entry name" value="F1F0 ATP synthase subunit A"/>
    <property type="match status" value="1"/>
</dbReference>
<feature type="transmembrane region" description="Helical" evidence="11">
    <location>
        <begin position="167"/>
        <end position="187"/>
    </location>
</feature>
<evidence type="ECO:0000256" key="5">
    <source>
        <dbReference type="ARBA" id="ARBA00022692"/>
    </source>
</evidence>
<evidence type="ECO:0000256" key="4">
    <source>
        <dbReference type="ARBA" id="ARBA00022547"/>
    </source>
</evidence>
<reference key="1">
    <citation type="submission" date="2010-11" db="EMBL/GenBank/DDBJ databases">
        <title>The complete sequence of chromosome of Isophaera pallida ATCC 43644.</title>
        <authorList>
            <consortium name="US DOE Joint Genome Institute (JGI-PGF)"/>
            <person name="Lucas S."/>
            <person name="Copeland A."/>
            <person name="Lapidus A."/>
            <person name="Bruce D."/>
            <person name="Goodwin L."/>
            <person name="Pitluck S."/>
            <person name="Kyrpides N."/>
            <person name="Mavromatis K."/>
            <person name="Pagani I."/>
            <person name="Ivanova N."/>
            <person name="Saunders E."/>
            <person name="Brettin T."/>
            <person name="Detter J.C."/>
            <person name="Han C."/>
            <person name="Tapia R."/>
            <person name="Land M."/>
            <person name="Hauser L."/>
            <person name="Markowitz V."/>
            <person name="Cheng J.-F."/>
            <person name="Hugenholtz P."/>
            <person name="Woyke T."/>
            <person name="Wu D."/>
            <person name="Eisen J.A."/>
        </authorList>
    </citation>
    <scope>NUCLEOTIDE SEQUENCE</scope>
    <source>
        <strain>ATCC 43644</strain>
    </source>
</reference>
<evidence type="ECO:0000256" key="10">
    <source>
        <dbReference type="ARBA" id="ARBA00023310"/>
    </source>
</evidence>
<dbReference type="InterPro" id="IPR035908">
    <property type="entry name" value="F0_ATP_A_sf"/>
</dbReference>
<comment type="subcellular location">
    <subcellularLocation>
        <location evidence="11">Cell inner membrane</location>
        <topology evidence="11">Multi-pass membrane protein</topology>
    </subcellularLocation>
    <subcellularLocation>
        <location evidence="12">Cell membrane</location>
        <topology evidence="12">Multi-pass membrane protein</topology>
    </subcellularLocation>
    <subcellularLocation>
        <location evidence="1">Membrane</location>
        <topology evidence="1">Multi-pass membrane protein</topology>
    </subcellularLocation>
</comment>
<keyword evidence="9 11" id="KW-0472">Membrane</keyword>
<feature type="transmembrane region" description="Helical" evidence="11">
    <location>
        <begin position="38"/>
        <end position="57"/>
    </location>
</feature>
<comment type="function">
    <text evidence="11 12">Key component of the proton channel; it plays a direct role in the translocation of protons across the membrane.</text>
</comment>
<evidence type="ECO:0000313" key="14">
    <source>
        <dbReference type="Proteomes" id="UP000008631"/>
    </source>
</evidence>
<keyword evidence="11" id="KW-1003">Cell membrane</keyword>
<dbReference type="FunCoup" id="E8R032">
    <property type="interactions" value="291"/>
</dbReference>
<feature type="transmembrane region" description="Helical" evidence="11">
    <location>
        <begin position="69"/>
        <end position="85"/>
    </location>
</feature>
<dbReference type="EMBL" id="CP002353">
    <property type="protein sequence ID" value="ADV61150.1"/>
    <property type="molecule type" value="Genomic_DNA"/>
</dbReference>
<evidence type="ECO:0000256" key="6">
    <source>
        <dbReference type="ARBA" id="ARBA00022781"/>
    </source>
</evidence>
<name>E8R032_ISOPI</name>
<evidence type="ECO:0000313" key="13">
    <source>
        <dbReference type="EMBL" id="ADV61150.1"/>
    </source>
</evidence>
<dbReference type="InParanoid" id="E8R032"/>
<sequence>MSHSHSPIDHSVDHTYLELPFFEVPLPSFLQALGITRFVLMEIIAGALICAIFIPLARHMAANPVTRGRWWNLLEMLVVFVRDNIVKLGLHGHHARMLLPFFLTLFFFILFNNLLGQVPGGATPTGNVNVTGVLAALVFGMTLFLGMRQSGVLGFWINLVPKLDLPIFLKPFLWIVLFLIELLSLLVKHVVLALRLFANMFAGHTVQAVVMGFAISAGTAGWLWYVVTPTVIAASLALMMLELLVAVLQAYIFCLLAAMFIGSAVEPHH</sequence>
<evidence type="ECO:0000256" key="3">
    <source>
        <dbReference type="ARBA" id="ARBA00022448"/>
    </source>
</evidence>
<dbReference type="HOGENOM" id="CLU_041018_0_1_0"/>
<dbReference type="InterPro" id="IPR000568">
    <property type="entry name" value="ATP_synth_F0_asu"/>
</dbReference>
<dbReference type="KEGG" id="ipa:Isop_0557"/>
<dbReference type="PRINTS" id="PR00123">
    <property type="entry name" value="ATPASEA"/>
</dbReference>
<dbReference type="GO" id="GO:0045259">
    <property type="term" value="C:proton-transporting ATP synthase complex"/>
    <property type="evidence" value="ECO:0007669"/>
    <property type="project" value="UniProtKB-KW"/>
</dbReference>
<keyword evidence="4 11" id="KW-0138">CF(0)</keyword>
<evidence type="ECO:0000256" key="1">
    <source>
        <dbReference type="ARBA" id="ARBA00004141"/>
    </source>
</evidence>
<dbReference type="PANTHER" id="PTHR11410:SF0">
    <property type="entry name" value="ATP SYNTHASE SUBUNIT A"/>
    <property type="match status" value="1"/>
</dbReference>
<keyword evidence="6 11" id="KW-0375">Hydrogen ion transport</keyword>
<feature type="transmembrane region" description="Helical" evidence="11">
    <location>
        <begin position="97"/>
        <end position="116"/>
    </location>
</feature>
<gene>
    <name evidence="11" type="primary">atpB</name>
    <name evidence="13" type="ordered locus">Isop_0557</name>
</gene>
<dbReference type="Pfam" id="PF00119">
    <property type="entry name" value="ATP-synt_A"/>
    <property type="match status" value="1"/>
</dbReference>
<dbReference type="AlphaFoldDB" id="E8R032"/>
<dbReference type="Proteomes" id="UP000008631">
    <property type="component" value="Chromosome"/>
</dbReference>
<keyword evidence="3 11" id="KW-0813">Transport</keyword>
<evidence type="ECO:0000256" key="11">
    <source>
        <dbReference type="HAMAP-Rule" id="MF_01393"/>
    </source>
</evidence>
<keyword evidence="7 11" id="KW-1133">Transmembrane helix</keyword>
<keyword evidence="8 11" id="KW-0406">Ion transport</keyword>